<dbReference type="PANTHER" id="PTHR14021:SF15">
    <property type="entry name" value="IRON-SULFUR CLUSTER CO-CHAPERONE PROTEIN HSCB"/>
    <property type="match status" value="1"/>
</dbReference>
<dbReference type="GO" id="GO:0001671">
    <property type="term" value="F:ATPase activator activity"/>
    <property type="evidence" value="ECO:0007669"/>
    <property type="project" value="InterPro"/>
</dbReference>
<evidence type="ECO:0000313" key="4">
    <source>
        <dbReference type="Proteomes" id="UP000019112"/>
    </source>
</evidence>
<evidence type="ECO:0000256" key="1">
    <source>
        <dbReference type="ARBA" id="ARBA00025596"/>
    </source>
</evidence>
<dbReference type="GO" id="GO:0044571">
    <property type="term" value="P:[2Fe-2S] cluster assembly"/>
    <property type="evidence" value="ECO:0007669"/>
    <property type="project" value="InterPro"/>
</dbReference>
<comment type="function">
    <text evidence="1">Co-chaperone involved in the maturation of iron-sulfur cluster-containing proteins. Seems to help targeting proteins to be folded toward HscA.</text>
</comment>
<organism evidence="3 4">
    <name type="scientific">Holospora obtusa F1</name>
    <dbReference type="NCBI Taxonomy" id="1399147"/>
    <lineage>
        <taxon>Bacteria</taxon>
        <taxon>Pseudomonadati</taxon>
        <taxon>Pseudomonadota</taxon>
        <taxon>Alphaproteobacteria</taxon>
        <taxon>Holosporales</taxon>
        <taxon>Holosporaceae</taxon>
        <taxon>Holospora</taxon>
    </lineage>
</organism>
<name>W6TF23_HOLOB</name>
<accession>W6TF23</accession>
<dbReference type="AlphaFoldDB" id="W6TF23"/>
<keyword evidence="4" id="KW-1185">Reference proteome</keyword>
<dbReference type="Proteomes" id="UP000019112">
    <property type="component" value="Unassembled WGS sequence"/>
</dbReference>
<dbReference type="SUPFAM" id="SSF46565">
    <property type="entry name" value="Chaperone J-domain"/>
    <property type="match status" value="1"/>
</dbReference>
<dbReference type="InterPro" id="IPR001623">
    <property type="entry name" value="DnaJ_domain"/>
</dbReference>
<evidence type="ECO:0000313" key="3">
    <source>
        <dbReference type="EMBL" id="ETZ07549.1"/>
    </source>
</evidence>
<dbReference type="CDD" id="cd06257">
    <property type="entry name" value="DnaJ"/>
    <property type="match status" value="1"/>
</dbReference>
<gene>
    <name evidence="3" type="ORF">P618_200267</name>
</gene>
<dbReference type="PROSITE" id="PS50076">
    <property type="entry name" value="DNAJ_2"/>
    <property type="match status" value="1"/>
</dbReference>
<dbReference type="eggNOG" id="COG1076">
    <property type="taxonomic scope" value="Bacteria"/>
</dbReference>
<proteinExistence type="predicted"/>
<protein>
    <recommendedName>
        <fullName evidence="2">J domain-containing protein</fullName>
    </recommendedName>
</protein>
<dbReference type="OrthoDB" id="287587at2"/>
<feature type="domain" description="J" evidence="2">
    <location>
        <begin position="10"/>
        <end position="79"/>
    </location>
</feature>
<dbReference type="InterPro" id="IPR004640">
    <property type="entry name" value="HscB"/>
</dbReference>
<dbReference type="STRING" id="1399147.P618_200267"/>
<evidence type="ECO:0000259" key="2">
    <source>
        <dbReference type="PROSITE" id="PS50076"/>
    </source>
</evidence>
<dbReference type="Gene3D" id="1.10.287.110">
    <property type="entry name" value="DnaJ domain"/>
    <property type="match status" value="1"/>
</dbReference>
<dbReference type="Pfam" id="PF00226">
    <property type="entry name" value="DnaJ"/>
    <property type="match status" value="1"/>
</dbReference>
<dbReference type="InterPro" id="IPR036869">
    <property type="entry name" value="J_dom_sf"/>
</dbReference>
<sequence>MSFHSIECMSWFQLFGLPESFIIDLDALEKAYVLAQKRIHPDRWTGVSFKTAEQFSAHINKVYAALKDPRKRGEYMLKCVNFWPISSFPKIMQEIFSLKMNSDPQAVHILYQESLIKFDKFLKEKDFFQAQKAYLYICYLGK</sequence>
<dbReference type="EMBL" id="AWTR02000034">
    <property type="protein sequence ID" value="ETZ07549.1"/>
    <property type="molecule type" value="Genomic_DNA"/>
</dbReference>
<dbReference type="PANTHER" id="PTHR14021">
    <property type="entry name" value="IRON-SULFUR CLUSTER CO-CHAPERONE PROTEIN HSCB"/>
    <property type="match status" value="1"/>
</dbReference>
<reference evidence="3 4" key="1">
    <citation type="journal article" date="2014" name="FEMS Microbiol. Lett.">
        <title>Draft genome sequences of three Holospora species (Holospora obtusa, Holospora undulata, and Holospora elegans), endonuclear symbiotic bacteria of the ciliate Paramecium caudatum.</title>
        <authorList>
            <person name="Dohra H."/>
            <person name="Tanaka K."/>
            <person name="Suzuki T."/>
            <person name="Fujishima M."/>
            <person name="Suzuki H."/>
        </authorList>
    </citation>
    <scope>NUCLEOTIDE SEQUENCE [LARGE SCALE GENOMIC DNA]</scope>
    <source>
        <strain evidence="3 4">F1</strain>
    </source>
</reference>
<dbReference type="SMART" id="SM00271">
    <property type="entry name" value="DnaJ"/>
    <property type="match status" value="1"/>
</dbReference>
<dbReference type="GO" id="GO:0051087">
    <property type="term" value="F:protein-folding chaperone binding"/>
    <property type="evidence" value="ECO:0007669"/>
    <property type="project" value="InterPro"/>
</dbReference>
<comment type="caution">
    <text evidence="3">The sequence shown here is derived from an EMBL/GenBank/DDBJ whole genome shotgun (WGS) entry which is preliminary data.</text>
</comment>